<name>A0A255DU66_9MYCO</name>
<sequence length="147" mass="15887">MPVVSVEVPAAASDRAEPVDRTTVVEPLLEFEAGGLAAGRVRAGPADPLARLEVPEWLELLPELPAECGAPESDDPPSVEAAAMPWPTLTARPRPTAAAKIPLRAACFLVRATTFRWRAACFLWRPARFLELTDSPRPVRHCVDTAT</sequence>
<dbReference type="EMBL" id="NOZR01000005">
    <property type="protein sequence ID" value="OYN80805.1"/>
    <property type="molecule type" value="Genomic_DNA"/>
</dbReference>
<proteinExistence type="predicted"/>
<evidence type="ECO:0000313" key="2">
    <source>
        <dbReference type="Proteomes" id="UP000216063"/>
    </source>
</evidence>
<dbReference type="Proteomes" id="UP000216063">
    <property type="component" value="Unassembled WGS sequence"/>
</dbReference>
<protein>
    <submittedName>
        <fullName evidence="1">Uncharacterized protein</fullName>
    </submittedName>
</protein>
<comment type="caution">
    <text evidence="1">The sequence shown here is derived from an EMBL/GenBank/DDBJ whole genome shotgun (WGS) entry which is preliminary data.</text>
</comment>
<reference evidence="1 2" key="1">
    <citation type="submission" date="2017-07" db="EMBL/GenBank/DDBJ databases">
        <title>The new phylogeny of genus Mycobacterium.</title>
        <authorList>
            <person name="Tortoli E."/>
            <person name="Trovato A."/>
            <person name="Cirillo D.M."/>
        </authorList>
    </citation>
    <scope>NUCLEOTIDE SEQUENCE [LARGE SCALE GENOMIC DNA]</scope>
    <source>
        <strain evidence="1 2">ATCC 33027</strain>
    </source>
</reference>
<gene>
    <name evidence="1" type="ORF">CG716_08120</name>
</gene>
<keyword evidence="2" id="KW-1185">Reference proteome</keyword>
<evidence type="ECO:0000313" key="1">
    <source>
        <dbReference type="EMBL" id="OYN80805.1"/>
    </source>
</evidence>
<accession>A0A255DU66</accession>
<dbReference type="AlphaFoldDB" id="A0A255DU66"/>
<organism evidence="1 2">
    <name type="scientific">Mycolicibacterium sphagni</name>
    <dbReference type="NCBI Taxonomy" id="1786"/>
    <lineage>
        <taxon>Bacteria</taxon>
        <taxon>Bacillati</taxon>
        <taxon>Actinomycetota</taxon>
        <taxon>Actinomycetes</taxon>
        <taxon>Mycobacteriales</taxon>
        <taxon>Mycobacteriaceae</taxon>
        <taxon>Mycolicibacterium</taxon>
    </lineage>
</organism>